<name>E0IAM9_9BACL</name>
<dbReference type="OrthoDB" id="5625686at2"/>
<accession>E0IAM9</accession>
<evidence type="ECO:0000313" key="1">
    <source>
        <dbReference type="EMBL" id="EFM10433.1"/>
    </source>
</evidence>
<dbReference type="EMBL" id="AEDD01000007">
    <property type="protein sequence ID" value="EFM10433.1"/>
    <property type="molecule type" value="Genomic_DNA"/>
</dbReference>
<dbReference type="Pfam" id="PF14375">
    <property type="entry name" value="Cys_rich_CWC"/>
    <property type="match status" value="1"/>
</dbReference>
<organism evidence="1 2">
    <name type="scientific">Paenibacillus curdlanolyticus YK9</name>
    <dbReference type="NCBI Taxonomy" id="717606"/>
    <lineage>
        <taxon>Bacteria</taxon>
        <taxon>Bacillati</taxon>
        <taxon>Bacillota</taxon>
        <taxon>Bacilli</taxon>
        <taxon>Bacillales</taxon>
        <taxon>Paenibacillaceae</taxon>
        <taxon>Paenibacillus</taxon>
    </lineage>
</organism>
<dbReference type="Proteomes" id="UP000005387">
    <property type="component" value="Unassembled WGS sequence"/>
</dbReference>
<dbReference type="InterPro" id="IPR032720">
    <property type="entry name" value="Cys_rich_CWC"/>
</dbReference>
<proteinExistence type="predicted"/>
<sequence>MNHDETRCPLCGGDNRCGQLIPSTNGEGCWCLRASIPAALLALVPPELTGKACICRSCVETALQKEQQE</sequence>
<evidence type="ECO:0008006" key="3">
    <source>
        <dbReference type="Google" id="ProtNLM"/>
    </source>
</evidence>
<gene>
    <name evidence="1" type="ORF">PaecuDRAFT_2869</name>
</gene>
<evidence type="ECO:0000313" key="2">
    <source>
        <dbReference type="Proteomes" id="UP000005387"/>
    </source>
</evidence>
<reference evidence="1 2" key="1">
    <citation type="submission" date="2010-07" db="EMBL/GenBank/DDBJ databases">
        <title>The draft genome of Paenibacillus curdlanolyticus YK9.</title>
        <authorList>
            <consortium name="US DOE Joint Genome Institute (JGI-PGF)"/>
            <person name="Lucas S."/>
            <person name="Copeland A."/>
            <person name="Lapidus A."/>
            <person name="Cheng J.-F."/>
            <person name="Bruce D."/>
            <person name="Goodwin L."/>
            <person name="Pitluck S."/>
            <person name="Land M.L."/>
            <person name="Hauser L."/>
            <person name="Chang Y.-J."/>
            <person name="Jeffries C."/>
            <person name="Anderson I.J."/>
            <person name="Johnson E."/>
            <person name="Loganathan U."/>
            <person name="Mulhopadhyay B."/>
            <person name="Kyrpides N."/>
            <person name="Woyke T.J."/>
        </authorList>
    </citation>
    <scope>NUCLEOTIDE SEQUENCE [LARGE SCALE GENOMIC DNA]</scope>
    <source>
        <strain evidence="1 2">YK9</strain>
    </source>
</reference>
<dbReference type="AlphaFoldDB" id="E0IAM9"/>
<dbReference type="RefSeq" id="WP_006038859.1">
    <property type="nucleotide sequence ID" value="NZ_AEDD01000007.1"/>
</dbReference>
<keyword evidence="2" id="KW-1185">Reference proteome</keyword>
<dbReference type="STRING" id="717606.PaecuDRAFT_2869"/>
<protein>
    <recommendedName>
        <fullName evidence="3">Cysteine-rich CWC</fullName>
    </recommendedName>
</protein>
<dbReference type="eggNOG" id="ENOG5033A7N">
    <property type="taxonomic scope" value="Bacteria"/>
</dbReference>